<evidence type="ECO:0000259" key="2">
    <source>
        <dbReference type="PROSITE" id="PS51898"/>
    </source>
</evidence>
<dbReference type="AlphaFoldDB" id="A0ABD5W905"/>
<protein>
    <submittedName>
        <fullName evidence="3">Site-specific integrase</fullName>
    </submittedName>
</protein>
<name>A0ABD5W905_9EURY</name>
<dbReference type="Gene3D" id="1.10.443.10">
    <property type="entry name" value="Intergrase catalytic core"/>
    <property type="match status" value="1"/>
</dbReference>
<evidence type="ECO:0000256" key="1">
    <source>
        <dbReference type="ARBA" id="ARBA00023172"/>
    </source>
</evidence>
<dbReference type="GeneID" id="81125258"/>
<reference evidence="3 4" key="1">
    <citation type="journal article" date="2019" name="Int. J. Syst. Evol. Microbiol.">
        <title>The Global Catalogue of Microorganisms (GCM) 10K type strain sequencing project: providing services to taxonomists for standard genome sequencing and annotation.</title>
        <authorList>
            <consortium name="The Broad Institute Genomics Platform"/>
            <consortium name="The Broad Institute Genome Sequencing Center for Infectious Disease"/>
            <person name="Wu L."/>
            <person name="Ma J."/>
        </authorList>
    </citation>
    <scope>NUCLEOTIDE SEQUENCE [LARGE SCALE GENOMIC DNA]</scope>
    <source>
        <strain evidence="3 4">DT31</strain>
    </source>
</reference>
<proteinExistence type="predicted"/>
<dbReference type="InterPro" id="IPR011010">
    <property type="entry name" value="DNA_brk_join_enz"/>
</dbReference>
<dbReference type="RefSeq" id="WP_284030425.1">
    <property type="nucleotide sequence ID" value="NZ_CP126154.1"/>
</dbReference>
<feature type="domain" description="Tyr recombinase" evidence="2">
    <location>
        <begin position="12"/>
        <end position="201"/>
    </location>
</feature>
<accession>A0ABD5W905</accession>
<keyword evidence="1" id="KW-0233">DNA recombination</keyword>
<dbReference type="InterPro" id="IPR013762">
    <property type="entry name" value="Integrase-like_cat_sf"/>
</dbReference>
<keyword evidence="4" id="KW-1185">Reference proteome</keyword>
<gene>
    <name evidence="3" type="ORF">ACFQL9_07630</name>
</gene>
<evidence type="ECO:0000313" key="4">
    <source>
        <dbReference type="Proteomes" id="UP001596461"/>
    </source>
</evidence>
<dbReference type="Proteomes" id="UP001596461">
    <property type="component" value="Unassembled WGS sequence"/>
</dbReference>
<dbReference type="SUPFAM" id="SSF56349">
    <property type="entry name" value="DNA breaking-rejoining enzymes"/>
    <property type="match status" value="1"/>
</dbReference>
<evidence type="ECO:0000313" key="3">
    <source>
        <dbReference type="EMBL" id="MFC7069506.1"/>
    </source>
</evidence>
<sequence length="207" mass="23516">MTQTRPYDGKSGRRVWLSRSEQDRLVDQFAESPRKALALRLGLCGLRADEIPRVAREHVRQIDAEREAYKLVIPTAKRGKRETPLPEETKTLLVTTANARGLAKDEPVIDRVTKTVQRWASTAAEQLDDAEPAKAWNHVTFHDLRRTWATDTFYTLAFHGVPIAEELTMGWGGWAMSESGRRTFRENYLGPEPDHIAHQAMEKAALL</sequence>
<comment type="caution">
    <text evidence="3">The sequence shown here is derived from an EMBL/GenBank/DDBJ whole genome shotgun (WGS) entry which is preliminary data.</text>
</comment>
<dbReference type="GO" id="GO:0006310">
    <property type="term" value="P:DNA recombination"/>
    <property type="evidence" value="ECO:0007669"/>
    <property type="project" value="UniProtKB-KW"/>
</dbReference>
<dbReference type="EMBL" id="JBHTAH010000005">
    <property type="protein sequence ID" value="MFC7069506.1"/>
    <property type="molecule type" value="Genomic_DNA"/>
</dbReference>
<dbReference type="PROSITE" id="PS51898">
    <property type="entry name" value="TYR_RECOMBINASE"/>
    <property type="match status" value="1"/>
</dbReference>
<organism evidence="3 4">
    <name type="scientific">Halobaculum lipolyticum</name>
    <dbReference type="NCBI Taxonomy" id="3032001"/>
    <lineage>
        <taxon>Archaea</taxon>
        <taxon>Methanobacteriati</taxon>
        <taxon>Methanobacteriota</taxon>
        <taxon>Stenosarchaea group</taxon>
        <taxon>Halobacteria</taxon>
        <taxon>Halobacteriales</taxon>
        <taxon>Haloferacaceae</taxon>
        <taxon>Halobaculum</taxon>
    </lineage>
</organism>
<dbReference type="InterPro" id="IPR002104">
    <property type="entry name" value="Integrase_catalytic"/>
</dbReference>